<dbReference type="CDD" id="cd03255">
    <property type="entry name" value="ABC_MJ0796_LolCDE_FtsE"/>
    <property type="match status" value="1"/>
</dbReference>
<name>A0A9Y1FPF1_9ARCH</name>
<reference evidence="5" key="1">
    <citation type="journal article" date="2022" name="Nat. Microbiol.">
        <title>Unique mobile elements and scalable gene flow at the prokaryote-eukaryote boundary revealed by circularized Asgard archaea genomes.</title>
        <authorList>
            <person name="Wu F."/>
            <person name="Speth D.R."/>
            <person name="Philosof A."/>
            <person name="Cremiere A."/>
            <person name="Narayanan A."/>
            <person name="Barco R.A."/>
            <person name="Connon S.A."/>
            <person name="Amend J.P."/>
            <person name="Antoshechkin I.A."/>
            <person name="Orphan V.J."/>
        </authorList>
    </citation>
    <scope>NUCLEOTIDE SEQUENCE</scope>
    <source>
        <strain evidence="5">PR6</strain>
    </source>
</reference>
<dbReference type="EMBL" id="CP084167">
    <property type="protein sequence ID" value="UJG44081.1"/>
    <property type="molecule type" value="Genomic_DNA"/>
</dbReference>
<dbReference type="Gene3D" id="3.40.50.300">
    <property type="entry name" value="P-loop containing nucleotide triphosphate hydrolases"/>
    <property type="match status" value="1"/>
</dbReference>
<dbReference type="InterPro" id="IPR003593">
    <property type="entry name" value="AAA+_ATPase"/>
</dbReference>
<evidence type="ECO:0000256" key="2">
    <source>
        <dbReference type="ARBA" id="ARBA00022741"/>
    </source>
</evidence>
<dbReference type="SUPFAM" id="SSF52540">
    <property type="entry name" value="P-loop containing nucleoside triphosphate hydrolases"/>
    <property type="match status" value="1"/>
</dbReference>
<evidence type="ECO:0000256" key="3">
    <source>
        <dbReference type="ARBA" id="ARBA00022840"/>
    </source>
</evidence>
<dbReference type="PANTHER" id="PTHR24220">
    <property type="entry name" value="IMPORT ATP-BINDING PROTEIN"/>
    <property type="match status" value="1"/>
</dbReference>
<gene>
    <name evidence="5" type="ORF">K9W46_02610</name>
</gene>
<evidence type="ECO:0000313" key="5">
    <source>
        <dbReference type="EMBL" id="UJG44081.1"/>
    </source>
</evidence>
<accession>A0A9Y1FPF1</accession>
<dbReference type="InterPro" id="IPR017871">
    <property type="entry name" value="ABC_transporter-like_CS"/>
</dbReference>
<evidence type="ECO:0000256" key="1">
    <source>
        <dbReference type="ARBA" id="ARBA00022448"/>
    </source>
</evidence>
<dbReference type="Proteomes" id="UP001200513">
    <property type="component" value="Chromosome"/>
</dbReference>
<dbReference type="AlphaFoldDB" id="A0A9Y1FPF1"/>
<dbReference type="InterPro" id="IPR015854">
    <property type="entry name" value="ABC_transpr_LolD-like"/>
</dbReference>
<dbReference type="InterPro" id="IPR017911">
    <property type="entry name" value="MacB-like_ATP-bd"/>
</dbReference>
<dbReference type="GO" id="GO:0005886">
    <property type="term" value="C:plasma membrane"/>
    <property type="evidence" value="ECO:0007669"/>
    <property type="project" value="TreeGrafter"/>
</dbReference>
<dbReference type="SMART" id="SM00382">
    <property type="entry name" value="AAA"/>
    <property type="match status" value="1"/>
</dbReference>
<sequence>MLELKKVSKIYSGVQEIEIFNEADLKVDKGEMVSIVAPSGNGKSTLINLVSGLDHCDDGSIIVDNTDITNMNEKELTFYRRQKIGIVFQFFNLFSSLTALENVLLPAELDGKKRVEIIQTANELFDKMGLSDKKNKFPFQLSGGEQQRIAIARALINSPSLLLADEPTGNLDQKNARKLFELLKELNVSENVTMLIVTHDYALAKEYSSRVITIKDKKVVPYSQY</sequence>
<dbReference type="PROSITE" id="PS50893">
    <property type="entry name" value="ABC_TRANSPORTER_2"/>
    <property type="match status" value="1"/>
</dbReference>
<dbReference type="GO" id="GO:0005524">
    <property type="term" value="F:ATP binding"/>
    <property type="evidence" value="ECO:0007669"/>
    <property type="project" value="UniProtKB-KW"/>
</dbReference>
<organism evidence="5">
    <name type="scientific">Candidatus Heimdallarchaeum endolithica</name>
    <dbReference type="NCBI Taxonomy" id="2876572"/>
    <lineage>
        <taxon>Archaea</taxon>
        <taxon>Promethearchaeati</taxon>
        <taxon>Candidatus Heimdallarchaeota</taxon>
        <taxon>Candidatus Heimdallarchaeia (ex Rinke et al. 2021) (nom. nud.)</taxon>
        <taxon>Candidatus Heimdallarchaeales</taxon>
        <taxon>Candidatus Heimdallarchaeaceae</taxon>
        <taxon>Candidatus Heimdallarchaeum</taxon>
    </lineage>
</organism>
<keyword evidence="1" id="KW-0813">Transport</keyword>
<dbReference type="Pfam" id="PF00005">
    <property type="entry name" value="ABC_tran"/>
    <property type="match status" value="1"/>
</dbReference>
<dbReference type="PROSITE" id="PS00211">
    <property type="entry name" value="ABC_TRANSPORTER_1"/>
    <property type="match status" value="1"/>
</dbReference>
<dbReference type="GO" id="GO:0098796">
    <property type="term" value="C:membrane protein complex"/>
    <property type="evidence" value="ECO:0007669"/>
    <property type="project" value="UniProtKB-ARBA"/>
</dbReference>
<feature type="domain" description="ABC transporter" evidence="4">
    <location>
        <begin position="2"/>
        <end position="225"/>
    </location>
</feature>
<dbReference type="PANTHER" id="PTHR24220:SF86">
    <property type="entry name" value="ABC TRANSPORTER ABCH.1"/>
    <property type="match status" value="1"/>
</dbReference>
<dbReference type="FunFam" id="3.40.50.300:FF:000032">
    <property type="entry name" value="Export ABC transporter ATP-binding protein"/>
    <property type="match status" value="1"/>
</dbReference>
<dbReference type="InterPro" id="IPR027417">
    <property type="entry name" value="P-loop_NTPase"/>
</dbReference>
<keyword evidence="2" id="KW-0547">Nucleotide-binding</keyword>
<dbReference type="GO" id="GO:0022857">
    <property type="term" value="F:transmembrane transporter activity"/>
    <property type="evidence" value="ECO:0007669"/>
    <property type="project" value="TreeGrafter"/>
</dbReference>
<protein>
    <submittedName>
        <fullName evidence="5">ABC transporter ATP-binding protein</fullName>
    </submittedName>
</protein>
<evidence type="ECO:0000259" key="4">
    <source>
        <dbReference type="PROSITE" id="PS50893"/>
    </source>
</evidence>
<dbReference type="InterPro" id="IPR003439">
    <property type="entry name" value="ABC_transporter-like_ATP-bd"/>
</dbReference>
<dbReference type="GO" id="GO:0016887">
    <property type="term" value="F:ATP hydrolysis activity"/>
    <property type="evidence" value="ECO:0007669"/>
    <property type="project" value="InterPro"/>
</dbReference>
<proteinExistence type="predicted"/>
<keyword evidence="3 5" id="KW-0067">ATP-binding</keyword>